<evidence type="ECO:0000313" key="4">
    <source>
        <dbReference type="Proteomes" id="UP000636709"/>
    </source>
</evidence>
<dbReference type="CDD" id="cd00121">
    <property type="entry name" value="MATH"/>
    <property type="match status" value="2"/>
</dbReference>
<name>A0A835EYP4_9POAL</name>
<protein>
    <recommendedName>
        <fullName evidence="2">MATH domain-containing protein</fullName>
    </recommendedName>
</protein>
<dbReference type="SUPFAM" id="SSF49599">
    <property type="entry name" value="TRAF domain-like"/>
    <property type="match status" value="3"/>
</dbReference>
<feature type="compositionally biased region" description="Polar residues" evidence="1">
    <location>
        <begin position="173"/>
        <end position="188"/>
    </location>
</feature>
<sequence>MSLFCYIYRNVFLFRLQQIARSAIAGCTVSGRSKLRQGHGSKVAPSSPAGDQSEQKTFKWSIDGFSSLLDKGTGWTYSRVFEAMGHSWYLKLNPRDKKSGDSKENIAMCPSRDGNHLSLYLKLKKTNDLPEGTANLVELTLSIKDQETGKHRKGTGRSNQGKNEKSSKVAAVPSTSAAQTAPPDSSPETEGKSSFKWRIDGFSSLLDKQQGWTSSRYFEIKGLKWYLQLNLKDLSHHFQTEESRSSGASCMVPVETLNEPSSGFIAGDSCIFGVELIKLTTAKANRNSETVHVQKTNGFSARESYTWVIDDFLALKGRCYSPDFEIGGRKWYLTMYPSGIDNNGEFLSLYLHMAKPDASLQSSGVLVELNLSITDKVTSNRHTMTGRCQFLATEEGVGWGWTKFMAVKSVKDWYLVKGSCLIEADIAIVGSSKME</sequence>
<evidence type="ECO:0000259" key="2">
    <source>
        <dbReference type="PROSITE" id="PS50144"/>
    </source>
</evidence>
<dbReference type="PANTHER" id="PTHR46162">
    <property type="entry name" value="TRAF-LIKE FAMILY PROTEIN"/>
    <property type="match status" value="1"/>
</dbReference>
<dbReference type="EMBL" id="JACEFO010001669">
    <property type="protein sequence ID" value="KAF8723097.1"/>
    <property type="molecule type" value="Genomic_DNA"/>
</dbReference>
<reference evidence="3" key="1">
    <citation type="submission" date="2020-07" db="EMBL/GenBank/DDBJ databases">
        <title>Genome sequence and genetic diversity analysis of an under-domesticated orphan crop, white fonio (Digitaria exilis).</title>
        <authorList>
            <person name="Bennetzen J.L."/>
            <person name="Chen S."/>
            <person name="Ma X."/>
            <person name="Wang X."/>
            <person name="Yssel A.E.J."/>
            <person name="Chaluvadi S.R."/>
            <person name="Johnson M."/>
            <person name="Gangashetty P."/>
            <person name="Hamidou F."/>
            <person name="Sanogo M.D."/>
            <person name="Zwaenepoel A."/>
            <person name="Wallace J."/>
            <person name="Van De Peer Y."/>
            <person name="Van Deynze A."/>
        </authorList>
    </citation>
    <scope>NUCLEOTIDE SEQUENCE</scope>
    <source>
        <tissue evidence="3">Leaves</tissue>
    </source>
</reference>
<comment type="caution">
    <text evidence="3">The sequence shown here is derived from an EMBL/GenBank/DDBJ whole genome shotgun (WGS) entry which is preliminary data.</text>
</comment>
<dbReference type="PROSITE" id="PS50144">
    <property type="entry name" value="MATH"/>
    <property type="match status" value="2"/>
</dbReference>
<feature type="region of interest" description="Disordered" evidence="1">
    <location>
        <begin position="33"/>
        <end position="54"/>
    </location>
</feature>
<dbReference type="InterPro" id="IPR008974">
    <property type="entry name" value="TRAF-like"/>
</dbReference>
<feature type="domain" description="MATH" evidence="2">
    <location>
        <begin position="55"/>
        <end position="276"/>
    </location>
</feature>
<dbReference type="PANTHER" id="PTHR46162:SF7">
    <property type="entry name" value="MATH DOMAIN CONTAINING PROTEIN"/>
    <property type="match status" value="1"/>
</dbReference>
<keyword evidence="4" id="KW-1185">Reference proteome</keyword>
<gene>
    <name evidence="3" type="ORF">HU200_022250</name>
</gene>
<dbReference type="SMART" id="SM00061">
    <property type="entry name" value="MATH"/>
    <property type="match status" value="1"/>
</dbReference>
<evidence type="ECO:0000256" key="1">
    <source>
        <dbReference type="SAM" id="MobiDB-lite"/>
    </source>
</evidence>
<organism evidence="3 4">
    <name type="scientific">Digitaria exilis</name>
    <dbReference type="NCBI Taxonomy" id="1010633"/>
    <lineage>
        <taxon>Eukaryota</taxon>
        <taxon>Viridiplantae</taxon>
        <taxon>Streptophyta</taxon>
        <taxon>Embryophyta</taxon>
        <taxon>Tracheophyta</taxon>
        <taxon>Spermatophyta</taxon>
        <taxon>Magnoliopsida</taxon>
        <taxon>Liliopsida</taxon>
        <taxon>Poales</taxon>
        <taxon>Poaceae</taxon>
        <taxon>PACMAD clade</taxon>
        <taxon>Panicoideae</taxon>
        <taxon>Panicodae</taxon>
        <taxon>Paniceae</taxon>
        <taxon>Anthephorinae</taxon>
        <taxon>Digitaria</taxon>
    </lineage>
</organism>
<dbReference type="InterPro" id="IPR002083">
    <property type="entry name" value="MATH/TRAF_dom"/>
</dbReference>
<accession>A0A835EYP4</accession>
<feature type="region of interest" description="Disordered" evidence="1">
    <location>
        <begin position="147"/>
        <end position="193"/>
    </location>
</feature>
<proteinExistence type="predicted"/>
<dbReference type="Proteomes" id="UP000636709">
    <property type="component" value="Unassembled WGS sequence"/>
</dbReference>
<dbReference type="Pfam" id="PF22486">
    <property type="entry name" value="MATH_2"/>
    <property type="match status" value="2"/>
</dbReference>
<evidence type="ECO:0000313" key="3">
    <source>
        <dbReference type="EMBL" id="KAF8723097.1"/>
    </source>
</evidence>
<dbReference type="Gene3D" id="2.60.210.10">
    <property type="entry name" value="Apoptosis, Tumor Necrosis Factor Receptor Associated Protein 2, Chain A"/>
    <property type="match status" value="2"/>
</dbReference>
<dbReference type="AlphaFoldDB" id="A0A835EYP4"/>
<dbReference type="OrthoDB" id="1883087at2759"/>
<feature type="domain" description="MATH" evidence="2">
    <location>
        <begin position="302"/>
        <end position="426"/>
    </location>
</feature>